<reference evidence="5" key="1">
    <citation type="submission" date="2018-05" db="EMBL/GenBank/DDBJ databases">
        <authorList>
            <person name="Lanie J.A."/>
            <person name="Ng W.-L."/>
            <person name="Kazmierczak K.M."/>
            <person name="Andrzejewski T.M."/>
            <person name="Davidsen T.M."/>
            <person name="Wayne K.J."/>
            <person name="Tettelin H."/>
            <person name="Glass J.I."/>
            <person name="Rusch D."/>
            <person name="Podicherti R."/>
            <person name="Tsui H.-C.T."/>
            <person name="Winkler M.E."/>
        </authorList>
    </citation>
    <scope>NUCLEOTIDE SEQUENCE</scope>
</reference>
<dbReference type="Gene3D" id="3.30.460.80">
    <property type="entry name" value="NADH:ubiquinone oxidoreductase, 30kDa subunit"/>
    <property type="match status" value="1"/>
</dbReference>
<dbReference type="InterPro" id="IPR001268">
    <property type="entry name" value="NADH_UbQ_OxRdtase_30kDa_su"/>
</dbReference>
<proteinExistence type="inferred from homology"/>
<evidence type="ECO:0000259" key="4">
    <source>
        <dbReference type="Pfam" id="PF00329"/>
    </source>
</evidence>
<protein>
    <recommendedName>
        <fullName evidence="4">NADH:ubiquinone oxidoreductase 30kDa subunit domain-containing protein</fullName>
    </recommendedName>
</protein>
<feature type="domain" description="NADH:ubiquinone oxidoreductase 30kDa subunit" evidence="4">
    <location>
        <begin position="65"/>
        <end position="185"/>
    </location>
</feature>
<feature type="compositionally biased region" description="Basic and acidic residues" evidence="3">
    <location>
        <begin position="221"/>
        <end position="230"/>
    </location>
</feature>
<feature type="region of interest" description="Disordered" evidence="3">
    <location>
        <begin position="1"/>
        <end position="35"/>
    </location>
</feature>
<dbReference type="PROSITE" id="PS00542">
    <property type="entry name" value="COMPLEX1_30K"/>
    <property type="match status" value="1"/>
</dbReference>
<dbReference type="Pfam" id="PF00329">
    <property type="entry name" value="Complex1_30kDa"/>
    <property type="match status" value="1"/>
</dbReference>
<dbReference type="EMBL" id="UINC01001016">
    <property type="protein sequence ID" value="SUZ67580.1"/>
    <property type="molecule type" value="Genomic_DNA"/>
</dbReference>
<evidence type="ECO:0000256" key="2">
    <source>
        <dbReference type="ARBA" id="ARBA00022448"/>
    </source>
</evidence>
<dbReference type="PANTHER" id="PTHR10884:SF14">
    <property type="entry name" value="NADH DEHYDROGENASE [UBIQUINONE] IRON-SULFUR PROTEIN 3, MITOCHONDRIAL"/>
    <property type="match status" value="1"/>
</dbReference>
<dbReference type="GO" id="GO:0008137">
    <property type="term" value="F:NADH dehydrogenase (ubiquinone) activity"/>
    <property type="evidence" value="ECO:0007669"/>
    <property type="project" value="InterPro"/>
</dbReference>
<sequence>MVDESGSAFDAVEQGPQASEGDAGTPRGGEGDLSVHPSVTALQDRFGETVLHHEAQAGDQHVVFVDAARNREILEWLRDDPEQRYDLLVDVTAVDYGGGKPIQVVYQLWSVGRKRALRVKCELPLDGLSINSVVQLWNAANWLEREVYDLFGVEFVDHPDLRRILMPQNYAEGHPLRKDFPLRGRFSRAEQTRRALSQDYHDDYTPESLDVGGAPGLAPPESDRPGEEAP</sequence>
<name>A0A381PKV2_9ZZZZ</name>
<accession>A0A381PKV2</accession>
<dbReference type="HAMAP" id="MF_01357">
    <property type="entry name" value="NDH1_NuoC"/>
    <property type="match status" value="1"/>
</dbReference>
<dbReference type="SUPFAM" id="SSF143243">
    <property type="entry name" value="Nqo5-like"/>
    <property type="match status" value="1"/>
</dbReference>
<feature type="region of interest" description="Disordered" evidence="3">
    <location>
        <begin position="191"/>
        <end position="230"/>
    </location>
</feature>
<dbReference type="GO" id="GO:0016651">
    <property type="term" value="F:oxidoreductase activity, acting on NAD(P)H"/>
    <property type="evidence" value="ECO:0007669"/>
    <property type="project" value="InterPro"/>
</dbReference>
<evidence type="ECO:0000256" key="3">
    <source>
        <dbReference type="SAM" id="MobiDB-lite"/>
    </source>
</evidence>
<comment type="similarity">
    <text evidence="1">Belongs to the complex I 30 kDa subunit family.</text>
</comment>
<dbReference type="InterPro" id="IPR037232">
    <property type="entry name" value="NADH_quin_OxRdtase_su_C/D-like"/>
</dbReference>
<gene>
    <name evidence="5" type="ORF">METZ01_LOCUS20434</name>
</gene>
<evidence type="ECO:0000256" key="1">
    <source>
        <dbReference type="ARBA" id="ARBA00007569"/>
    </source>
</evidence>
<dbReference type="PANTHER" id="PTHR10884">
    <property type="entry name" value="NADH DEHYDROGENASE UBIQUINONE IRON-SULFUR PROTEIN 3"/>
    <property type="match status" value="1"/>
</dbReference>
<dbReference type="InterPro" id="IPR010218">
    <property type="entry name" value="NADH_DH_suC"/>
</dbReference>
<dbReference type="AlphaFoldDB" id="A0A381PKV2"/>
<evidence type="ECO:0000313" key="5">
    <source>
        <dbReference type="EMBL" id="SUZ67580.1"/>
    </source>
</evidence>
<dbReference type="InterPro" id="IPR020396">
    <property type="entry name" value="NADH_UbQ_OxRdtase_CS"/>
</dbReference>
<organism evidence="5">
    <name type="scientific">marine metagenome</name>
    <dbReference type="NCBI Taxonomy" id="408172"/>
    <lineage>
        <taxon>unclassified sequences</taxon>
        <taxon>metagenomes</taxon>
        <taxon>ecological metagenomes</taxon>
    </lineage>
</organism>
<keyword evidence="2" id="KW-0813">Transport</keyword>
<dbReference type="NCBIfam" id="TIGR01961">
    <property type="entry name" value="NuoC_fam"/>
    <property type="match status" value="1"/>
</dbReference>